<dbReference type="AlphaFoldDB" id="A0A7W8L2E6"/>
<evidence type="ECO:0000259" key="7">
    <source>
        <dbReference type="Pfam" id="PF00482"/>
    </source>
</evidence>
<dbReference type="RefSeq" id="WP_184225279.1">
    <property type="nucleotide sequence ID" value="NZ_JACHDE010000001.1"/>
</dbReference>
<sequence>MSPIFYASIILLFAAVVLATGGVYEYWNSRHGPVARRVDSRIRAVSAGGPMSRQRLSILKTRTMAESAVLARLLLRIPRVHALDLFLQQSGLSWSVGRFFGTCAVLPPFVLIVGASLRVPWVFTAGAAALCALLPIVYVQRRRHRRIRLLERQLPDVCDMLSRALRSGHAFTGAIDMVGAEFTEPMSGEFRIVFDEINYGVSISEALTNLATRVPIRDLRYFVIAVVIQRETGGNLAEVLDGITALIRDRFKLFDKVRVLSAEGRMSAWVLGLLPFGVGGAMMAINPGFLNVLWWDPAGVRMIAVASVAMLFGILWMRHIVKIRV</sequence>
<feature type="domain" description="Type II secretion system protein GspF" evidence="7">
    <location>
        <begin position="158"/>
        <end position="283"/>
    </location>
</feature>
<dbReference type="GO" id="GO:0005886">
    <property type="term" value="C:plasma membrane"/>
    <property type="evidence" value="ECO:0007669"/>
    <property type="project" value="UniProtKB-SubCell"/>
</dbReference>
<evidence type="ECO:0000256" key="1">
    <source>
        <dbReference type="ARBA" id="ARBA00004651"/>
    </source>
</evidence>
<evidence type="ECO:0000256" key="6">
    <source>
        <dbReference type="SAM" id="Phobius"/>
    </source>
</evidence>
<evidence type="ECO:0000256" key="3">
    <source>
        <dbReference type="ARBA" id="ARBA00022692"/>
    </source>
</evidence>
<evidence type="ECO:0000256" key="4">
    <source>
        <dbReference type="ARBA" id="ARBA00022989"/>
    </source>
</evidence>
<keyword evidence="3 6" id="KW-0812">Transmembrane</keyword>
<dbReference type="InterPro" id="IPR018076">
    <property type="entry name" value="T2SS_GspF_dom"/>
</dbReference>
<evidence type="ECO:0000256" key="5">
    <source>
        <dbReference type="ARBA" id="ARBA00023136"/>
    </source>
</evidence>
<gene>
    <name evidence="8" type="ORF">HDG41_000694</name>
</gene>
<dbReference type="Gene3D" id="1.20.81.30">
    <property type="entry name" value="Type II secretion system (T2SS), domain F"/>
    <property type="match status" value="1"/>
</dbReference>
<feature type="transmembrane region" description="Helical" evidence="6">
    <location>
        <begin position="266"/>
        <end position="286"/>
    </location>
</feature>
<protein>
    <submittedName>
        <fullName evidence="8">Tight adherence protein B</fullName>
    </submittedName>
</protein>
<feature type="transmembrane region" description="Helical" evidence="6">
    <location>
        <begin position="6"/>
        <end position="27"/>
    </location>
</feature>
<name>A0A7W8L2E6_9BURK</name>
<comment type="subcellular location">
    <subcellularLocation>
        <location evidence="1">Cell membrane</location>
        <topology evidence="1">Multi-pass membrane protein</topology>
    </subcellularLocation>
</comment>
<evidence type="ECO:0000313" key="9">
    <source>
        <dbReference type="Proteomes" id="UP000592820"/>
    </source>
</evidence>
<proteinExistence type="predicted"/>
<comment type="caution">
    <text evidence="8">The sequence shown here is derived from an EMBL/GenBank/DDBJ whole genome shotgun (WGS) entry which is preliminary data.</text>
</comment>
<feature type="transmembrane region" description="Helical" evidence="6">
    <location>
        <begin position="298"/>
        <end position="317"/>
    </location>
</feature>
<dbReference type="Proteomes" id="UP000592820">
    <property type="component" value="Unassembled WGS sequence"/>
</dbReference>
<dbReference type="EMBL" id="JACHDE010000001">
    <property type="protein sequence ID" value="MBB5398658.1"/>
    <property type="molecule type" value="Genomic_DNA"/>
</dbReference>
<evidence type="ECO:0000256" key="2">
    <source>
        <dbReference type="ARBA" id="ARBA00022475"/>
    </source>
</evidence>
<accession>A0A7W8L2E6</accession>
<dbReference type="PANTHER" id="PTHR35007">
    <property type="entry name" value="INTEGRAL MEMBRANE PROTEIN-RELATED"/>
    <property type="match status" value="1"/>
</dbReference>
<organism evidence="8 9">
    <name type="scientific">Paraburkholderia youngii</name>
    <dbReference type="NCBI Taxonomy" id="2782701"/>
    <lineage>
        <taxon>Bacteria</taxon>
        <taxon>Pseudomonadati</taxon>
        <taxon>Pseudomonadota</taxon>
        <taxon>Betaproteobacteria</taxon>
        <taxon>Burkholderiales</taxon>
        <taxon>Burkholderiaceae</taxon>
        <taxon>Paraburkholderia</taxon>
    </lineage>
</organism>
<keyword evidence="5 6" id="KW-0472">Membrane</keyword>
<dbReference type="InterPro" id="IPR042094">
    <property type="entry name" value="T2SS_GspF_sf"/>
</dbReference>
<dbReference type="PANTHER" id="PTHR35007:SF1">
    <property type="entry name" value="PILUS ASSEMBLY PROTEIN"/>
    <property type="match status" value="1"/>
</dbReference>
<feature type="transmembrane region" description="Helical" evidence="6">
    <location>
        <begin position="121"/>
        <end position="139"/>
    </location>
</feature>
<reference evidence="8 9" key="1">
    <citation type="submission" date="2020-08" db="EMBL/GenBank/DDBJ databases">
        <title>Genomic Encyclopedia of Type Strains, Phase IV (KMG-V): Genome sequencing to study the core and pangenomes of soil and plant-associated prokaryotes.</title>
        <authorList>
            <person name="Whitman W."/>
        </authorList>
    </citation>
    <scope>NUCLEOTIDE SEQUENCE [LARGE SCALE GENOMIC DNA]</scope>
    <source>
        <strain evidence="8 9">JPY162</strain>
    </source>
</reference>
<keyword evidence="2" id="KW-1003">Cell membrane</keyword>
<dbReference type="Pfam" id="PF00482">
    <property type="entry name" value="T2SSF"/>
    <property type="match status" value="1"/>
</dbReference>
<keyword evidence="4 6" id="KW-1133">Transmembrane helix</keyword>
<evidence type="ECO:0000313" key="8">
    <source>
        <dbReference type="EMBL" id="MBB5398658.1"/>
    </source>
</evidence>
<feature type="transmembrane region" description="Helical" evidence="6">
    <location>
        <begin position="96"/>
        <end position="115"/>
    </location>
</feature>